<dbReference type="AlphaFoldDB" id="A0A4P6F274"/>
<feature type="transmembrane region" description="Helical" evidence="1">
    <location>
        <begin position="7"/>
        <end position="29"/>
    </location>
</feature>
<evidence type="ECO:0000256" key="1">
    <source>
        <dbReference type="SAM" id="Phobius"/>
    </source>
</evidence>
<keyword evidence="1" id="KW-0472">Membrane</keyword>
<dbReference type="OrthoDB" id="9808276at2"/>
<gene>
    <name evidence="2" type="ORF">ET471_05750</name>
</gene>
<keyword evidence="1" id="KW-0812">Transmembrane</keyword>
<keyword evidence="3" id="KW-1185">Reference proteome</keyword>
<organism evidence="2 3">
    <name type="scientific">Xylanimonas protaetiae</name>
    <dbReference type="NCBI Taxonomy" id="2509457"/>
    <lineage>
        <taxon>Bacteria</taxon>
        <taxon>Bacillati</taxon>
        <taxon>Actinomycetota</taxon>
        <taxon>Actinomycetes</taxon>
        <taxon>Micrococcales</taxon>
        <taxon>Promicromonosporaceae</taxon>
        <taxon>Xylanimonas</taxon>
    </lineage>
</organism>
<sequence length="224" mass="22761">MRRWVTVWVGVVVGLLVVWGVVAVLAYAMTTHDDGPASAAVLRTAAPADESHVTAVVSQAPGGGVRPAPRAVEPAGGTAVVPEGWSVEEVAGLSLAVPPAWDHDDTPWPAVDHGAPADGWRSLADLVGPGKLPAQLAVTALPASWDDATGGWSDEHAVAVPGARQASLATTERSTGSGGTLLEARVVVRKTVGGPAQVVDLRLPPASSGGRALLDQILASLSLR</sequence>
<dbReference type="RefSeq" id="WP_129187003.1">
    <property type="nucleotide sequence ID" value="NZ_CP035493.1"/>
</dbReference>
<reference evidence="2 3" key="1">
    <citation type="submission" date="2019-01" db="EMBL/GenBank/DDBJ databases">
        <title>Genome sequencing of strain FW10M-9.</title>
        <authorList>
            <person name="Heo J."/>
            <person name="Kim S.-J."/>
            <person name="Kim J.-S."/>
            <person name="Hong S.-B."/>
            <person name="Kwon S.-W."/>
        </authorList>
    </citation>
    <scope>NUCLEOTIDE SEQUENCE [LARGE SCALE GENOMIC DNA]</scope>
    <source>
        <strain evidence="2 3">FW10M-9</strain>
    </source>
</reference>
<dbReference type="KEGG" id="xya:ET471_05750"/>
<dbReference type="Proteomes" id="UP000292118">
    <property type="component" value="Chromosome"/>
</dbReference>
<dbReference type="EMBL" id="CP035493">
    <property type="protein sequence ID" value="QAY69604.1"/>
    <property type="molecule type" value="Genomic_DNA"/>
</dbReference>
<name>A0A4P6F274_9MICO</name>
<accession>A0A4P6F274</accession>
<evidence type="ECO:0000313" key="3">
    <source>
        <dbReference type="Proteomes" id="UP000292118"/>
    </source>
</evidence>
<evidence type="ECO:0000313" key="2">
    <source>
        <dbReference type="EMBL" id="QAY69604.1"/>
    </source>
</evidence>
<proteinExistence type="predicted"/>
<keyword evidence="1" id="KW-1133">Transmembrane helix</keyword>
<protein>
    <submittedName>
        <fullName evidence="2">Uncharacterized protein</fullName>
    </submittedName>
</protein>